<evidence type="ECO:0000313" key="2">
    <source>
        <dbReference type="Proteomes" id="UP000272117"/>
    </source>
</evidence>
<keyword evidence="2" id="KW-1185">Reference proteome</keyword>
<reference evidence="1 2" key="1">
    <citation type="submission" date="2018-11" db="EMBL/GenBank/DDBJ databases">
        <title>Rufibacter latericius sp. nov., isolated from water in Baiyang Lake.</title>
        <authorList>
            <person name="Yang Y."/>
        </authorList>
    </citation>
    <scope>NUCLEOTIDE SEQUENCE [LARGE SCALE GENOMIC DNA]</scope>
    <source>
        <strain evidence="1 2">R-22-1c-1</strain>
    </source>
</reference>
<comment type="caution">
    <text evidence="1">The sequence shown here is derived from an EMBL/GenBank/DDBJ whole genome shotgun (WGS) entry which is preliminary data.</text>
</comment>
<accession>A0A3M9MM42</accession>
<gene>
    <name evidence="1" type="ORF">EFB08_11295</name>
</gene>
<dbReference type="EMBL" id="RJJD01000006">
    <property type="protein sequence ID" value="RNI26596.1"/>
    <property type="molecule type" value="Genomic_DNA"/>
</dbReference>
<protein>
    <submittedName>
        <fullName evidence="1">Uncharacterized protein</fullName>
    </submittedName>
</protein>
<proteinExistence type="predicted"/>
<name>A0A3M9MM42_9BACT</name>
<evidence type="ECO:0000313" key="1">
    <source>
        <dbReference type="EMBL" id="RNI26596.1"/>
    </source>
</evidence>
<sequence length="199" mass="23089">MNKKEKNIGIEKAKINKDGFLECTYYQVENEVYSHHSVVIHRYVHQDLLDKFQKLNTHLCLITEQVQVGTVQSMLRKEFQEKFKITVSSHDMPEREFDLLGASPLDESFETGEIYPLECFSNFRCTGFINKEGMMLVGQRVLRSGKVVNLISPLTSSDEEYEFYWQLMKDFQETMDEVELHLNGKSGGGEQLDLFEDVA</sequence>
<dbReference type="OrthoDB" id="1049160at2"/>
<dbReference type="RefSeq" id="WP_123127079.1">
    <property type="nucleotide sequence ID" value="NZ_RJJD01000006.1"/>
</dbReference>
<dbReference type="AlphaFoldDB" id="A0A3M9MM42"/>
<dbReference type="Proteomes" id="UP000272117">
    <property type="component" value="Unassembled WGS sequence"/>
</dbReference>
<organism evidence="1 2">
    <name type="scientific">Rufibacter latericius</name>
    <dbReference type="NCBI Taxonomy" id="2487040"/>
    <lineage>
        <taxon>Bacteria</taxon>
        <taxon>Pseudomonadati</taxon>
        <taxon>Bacteroidota</taxon>
        <taxon>Cytophagia</taxon>
        <taxon>Cytophagales</taxon>
        <taxon>Hymenobacteraceae</taxon>
        <taxon>Rufibacter</taxon>
    </lineage>
</organism>